<accession>A0AAV4M645</accession>
<dbReference type="AlphaFoldDB" id="A0AAV4M645"/>
<name>A0AAV4M645_9ARAC</name>
<organism evidence="1 2">
    <name type="scientific">Caerostris darwini</name>
    <dbReference type="NCBI Taxonomy" id="1538125"/>
    <lineage>
        <taxon>Eukaryota</taxon>
        <taxon>Metazoa</taxon>
        <taxon>Ecdysozoa</taxon>
        <taxon>Arthropoda</taxon>
        <taxon>Chelicerata</taxon>
        <taxon>Arachnida</taxon>
        <taxon>Araneae</taxon>
        <taxon>Araneomorphae</taxon>
        <taxon>Entelegynae</taxon>
        <taxon>Araneoidea</taxon>
        <taxon>Araneidae</taxon>
        <taxon>Caerostris</taxon>
    </lineage>
</organism>
<gene>
    <name evidence="1" type="ORF">CDAR_459161</name>
</gene>
<proteinExistence type="predicted"/>
<evidence type="ECO:0000313" key="2">
    <source>
        <dbReference type="Proteomes" id="UP001054837"/>
    </source>
</evidence>
<reference evidence="1 2" key="1">
    <citation type="submission" date="2021-06" db="EMBL/GenBank/DDBJ databases">
        <title>Caerostris darwini draft genome.</title>
        <authorList>
            <person name="Kono N."/>
            <person name="Arakawa K."/>
        </authorList>
    </citation>
    <scope>NUCLEOTIDE SEQUENCE [LARGE SCALE GENOMIC DNA]</scope>
</reference>
<dbReference type="EMBL" id="BPLQ01000130">
    <property type="protein sequence ID" value="GIX67854.1"/>
    <property type="molecule type" value="Genomic_DNA"/>
</dbReference>
<keyword evidence="2" id="KW-1185">Reference proteome</keyword>
<protein>
    <submittedName>
        <fullName evidence="1">Uncharacterized protein</fullName>
    </submittedName>
</protein>
<comment type="caution">
    <text evidence="1">The sequence shown here is derived from an EMBL/GenBank/DDBJ whole genome shotgun (WGS) entry which is preliminary data.</text>
</comment>
<sequence length="208" mass="22363">MCTSRANLLRQVPHSCLYSPMCGEVPEEIALLGESLVSLVAGLRPLSGVGEQELAETARAVSGVGALWASVPLVSLARVLLPVSLQSILGREEGLAHFALESGDLFQERKELFLPDVYAQVGGVLVPVTHQDLRVGQHRLVGPVVDGAFVLESHHVLPLLAVGAAPYRIQLELPSSTPSTKRNVSRRTCHAWPIFFTPAPPFLTTLPL</sequence>
<evidence type="ECO:0000313" key="1">
    <source>
        <dbReference type="EMBL" id="GIX67854.1"/>
    </source>
</evidence>
<dbReference type="Proteomes" id="UP001054837">
    <property type="component" value="Unassembled WGS sequence"/>
</dbReference>